<keyword evidence="1" id="KW-0472">Membrane</keyword>
<evidence type="ECO:0000313" key="4">
    <source>
        <dbReference type="EMBL" id="NSI20622.1"/>
    </source>
</evidence>
<keyword evidence="1" id="KW-0812">Transmembrane</keyword>
<dbReference type="Proteomes" id="UP000283834">
    <property type="component" value="Unassembled WGS sequence"/>
</dbReference>
<reference evidence="4" key="3">
    <citation type="submission" date="2020-02" db="EMBL/GenBank/DDBJ databases">
        <authorList>
            <person name="Littmann E."/>
            <person name="Sorbara M."/>
        </authorList>
    </citation>
    <scope>NUCLEOTIDE SEQUENCE</scope>
    <source>
        <strain evidence="4">MSK.22.53</strain>
    </source>
</reference>
<evidence type="ECO:0000313" key="9">
    <source>
        <dbReference type="Proteomes" id="UP000283981"/>
    </source>
</evidence>
<gene>
    <name evidence="7" type="ORF">DW243_03945</name>
    <name evidence="6" type="ORF">DW812_11965</name>
    <name evidence="5" type="ORF">DWX36_13495</name>
    <name evidence="4" type="ORF">G4958_15025</name>
    <name evidence="2" type="ORF">LIQ08_16640</name>
    <name evidence="3" type="ORF">O4N78_08760</name>
</gene>
<reference evidence="8 9" key="1">
    <citation type="submission" date="2018-08" db="EMBL/GenBank/DDBJ databases">
        <title>A genome reference for cultivated species of the human gut microbiota.</title>
        <authorList>
            <person name="Zou Y."/>
            <person name="Xue W."/>
            <person name="Luo G."/>
        </authorList>
    </citation>
    <scope>NUCLEOTIDE SEQUENCE [LARGE SCALE GENOMIC DNA]</scope>
    <source>
        <strain evidence="5 8">AF19-16AC</strain>
        <strain evidence="7 9">AM21-18</strain>
        <strain evidence="6 10">AM32-6</strain>
    </source>
</reference>
<evidence type="ECO:0000313" key="8">
    <source>
        <dbReference type="Proteomes" id="UP000283834"/>
    </source>
</evidence>
<reference evidence="4" key="2">
    <citation type="journal article" date="2020" name="Cell Host Microbe">
        <title>Functional and Genomic Variation between Human-Derived Isolates of Lachnospiraceae Reveals Inter- and Intra-Species Diversity.</title>
        <authorList>
            <person name="Sorbara M.T."/>
            <person name="Littmann E.R."/>
            <person name="Fontana E."/>
            <person name="Moody T.U."/>
            <person name="Kohout C.E."/>
            <person name="Gjonbalaj M."/>
            <person name="Eaton V."/>
            <person name="Seok R."/>
            <person name="Leiner I.M."/>
            <person name="Pamer E.G."/>
        </authorList>
    </citation>
    <scope>NUCLEOTIDE SEQUENCE</scope>
    <source>
        <strain evidence="4">MSK.22.53</strain>
    </source>
</reference>
<dbReference type="Proteomes" id="UP000283981">
    <property type="component" value="Unassembled WGS sequence"/>
</dbReference>
<dbReference type="EMBL" id="JAJBOM010000033">
    <property type="protein sequence ID" value="MCB5620761.1"/>
    <property type="molecule type" value="Genomic_DNA"/>
</dbReference>
<evidence type="ECO:0000313" key="3">
    <source>
        <dbReference type="EMBL" id="MDE1203656.1"/>
    </source>
</evidence>
<name>A0A3E4K2X7_MEDGN</name>
<feature type="transmembrane region" description="Helical" evidence="1">
    <location>
        <begin position="56"/>
        <end position="73"/>
    </location>
</feature>
<protein>
    <submittedName>
        <fullName evidence="7">Uncharacterized protein</fullName>
    </submittedName>
</protein>
<evidence type="ECO:0000313" key="7">
    <source>
        <dbReference type="EMBL" id="RHG87268.1"/>
    </source>
</evidence>
<dbReference type="Proteomes" id="UP001297370">
    <property type="component" value="Unassembled WGS sequence"/>
</dbReference>
<accession>A0A3E4K2X7</accession>
<keyword evidence="1" id="KW-1133">Transmembrane helix</keyword>
<feature type="transmembrane region" description="Helical" evidence="1">
    <location>
        <begin position="30"/>
        <end position="50"/>
    </location>
</feature>
<dbReference type="Proteomes" id="UP001296643">
    <property type="component" value="Unassembled WGS sequence"/>
</dbReference>
<reference evidence="3" key="5">
    <citation type="submission" date="2022-12" db="EMBL/GenBank/DDBJ databases">
        <title>Genome of R. gnavus strain RSHDN_120.</title>
        <authorList>
            <person name="Abdugheni R."/>
        </authorList>
    </citation>
    <scope>NUCLEOTIDE SEQUENCE</scope>
    <source>
        <strain evidence="3">RSHDN_120</strain>
    </source>
</reference>
<dbReference type="Proteomes" id="UP000284472">
    <property type="component" value="Unassembled WGS sequence"/>
</dbReference>
<dbReference type="EMBL" id="QRIS01000005">
    <property type="protein sequence ID" value="RHG87268.1"/>
    <property type="molecule type" value="Genomic_DNA"/>
</dbReference>
<evidence type="ECO:0000313" key="2">
    <source>
        <dbReference type="EMBL" id="MCB5620761.1"/>
    </source>
</evidence>
<reference evidence="2" key="4">
    <citation type="submission" date="2021-10" db="EMBL/GenBank/DDBJ databases">
        <title>Collection of gut derived symbiotic bacterial strains cultured from healthy donors.</title>
        <authorList>
            <person name="Lin H."/>
            <person name="Littmann E."/>
            <person name="Claire K."/>
            <person name="Pamer E."/>
        </authorList>
    </citation>
    <scope>NUCLEOTIDE SEQUENCE</scope>
    <source>
        <strain evidence="2">MSK.23.18</strain>
    </source>
</reference>
<evidence type="ECO:0000313" key="10">
    <source>
        <dbReference type="Proteomes" id="UP000284472"/>
    </source>
</evidence>
<dbReference type="Proteomes" id="UP001149331">
    <property type="component" value="Unassembled WGS sequence"/>
</dbReference>
<dbReference type="EMBL" id="QSIR01000018">
    <property type="protein sequence ID" value="RHD04661.1"/>
    <property type="molecule type" value="Genomic_DNA"/>
</dbReference>
<organism evidence="7 9">
    <name type="scientific">Mediterraneibacter gnavus</name>
    <name type="common">Ruminococcus gnavus</name>
    <dbReference type="NCBI Taxonomy" id="33038"/>
    <lineage>
        <taxon>Bacteria</taxon>
        <taxon>Bacillati</taxon>
        <taxon>Bacillota</taxon>
        <taxon>Clostridia</taxon>
        <taxon>Lachnospirales</taxon>
        <taxon>Lachnospiraceae</taxon>
        <taxon>Mediterraneibacter</taxon>
    </lineage>
</organism>
<dbReference type="EMBL" id="QRWQ01000016">
    <property type="protein sequence ID" value="RGT36651.1"/>
    <property type="molecule type" value="Genomic_DNA"/>
</dbReference>
<evidence type="ECO:0000313" key="5">
    <source>
        <dbReference type="EMBL" id="RGT36651.1"/>
    </source>
</evidence>
<evidence type="ECO:0000256" key="1">
    <source>
        <dbReference type="SAM" id="Phobius"/>
    </source>
</evidence>
<dbReference type="RefSeq" id="WP_004613124.1">
    <property type="nucleotide sequence ID" value="NZ_BAABXJ010000001.1"/>
</dbReference>
<evidence type="ECO:0000313" key="6">
    <source>
        <dbReference type="EMBL" id="RHD04661.1"/>
    </source>
</evidence>
<sequence>MDILFQIHYEWNKELFCLYYQTQNRKYRRILLFFCGAVIIFSFCLCSKIGREMIMTMMILFVCAVILINNIYLRLATYIQMETALKQYGTGKRIMTIKKDEINVLVPESGKKIIVSFIEIMEIGTIKEYCWIRVINQLIFIRKENFVIGDIEDFKRFIKLNTLAGEDWSRVWKGRN</sequence>
<comment type="caution">
    <text evidence="7">The sequence shown here is derived from an EMBL/GenBank/DDBJ whole genome shotgun (WGS) entry which is preliminary data.</text>
</comment>
<dbReference type="EMBL" id="JAAIRM010000036">
    <property type="protein sequence ID" value="NSI20622.1"/>
    <property type="molecule type" value="Genomic_DNA"/>
</dbReference>
<proteinExistence type="predicted"/>
<dbReference type="EMBL" id="JAPZEG010000009">
    <property type="protein sequence ID" value="MDE1203656.1"/>
    <property type="molecule type" value="Genomic_DNA"/>
</dbReference>
<dbReference type="AlphaFoldDB" id="A0A3E4K2X7"/>